<dbReference type="CDD" id="cd00083">
    <property type="entry name" value="bHLH_SF"/>
    <property type="match status" value="1"/>
</dbReference>
<organism evidence="8">
    <name type="scientific">Guillardia theta</name>
    <name type="common">Cryptophyte</name>
    <name type="synonym">Cryptomonas phi</name>
    <dbReference type="NCBI Taxonomy" id="55529"/>
    <lineage>
        <taxon>Eukaryota</taxon>
        <taxon>Cryptophyceae</taxon>
        <taxon>Pyrenomonadales</taxon>
        <taxon>Geminigeraceae</taxon>
        <taxon>Guillardia</taxon>
    </lineage>
</organism>
<name>A0A7S4UEC4_GUITH</name>
<dbReference type="Gene3D" id="4.10.280.10">
    <property type="entry name" value="Helix-loop-helix DNA-binding domain"/>
    <property type="match status" value="2"/>
</dbReference>
<evidence type="ECO:0000256" key="2">
    <source>
        <dbReference type="ARBA" id="ARBA00023125"/>
    </source>
</evidence>
<protein>
    <recommendedName>
        <fullName evidence="7">BHLH domain-containing protein</fullName>
    </recommendedName>
</protein>
<feature type="region of interest" description="Disordered" evidence="6">
    <location>
        <begin position="259"/>
        <end position="286"/>
    </location>
</feature>
<dbReference type="GO" id="GO:0046983">
    <property type="term" value="F:protein dimerization activity"/>
    <property type="evidence" value="ECO:0007669"/>
    <property type="project" value="InterPro"/>
</dbReference>
<dbReference type="PROSITE" id="PS50888">
    <property type="entry name" value="BHLH"/>
    <property type="match status" value="2"/>
</dbReference>
<evidence type="ECO:0000256" key="1">
    <source>
        <dbReference type="ARBA" id="ARBA00023015"/>
    </source>
</evidence>
<dbReference type="SMART" id="SM00353">
    <property type="entry name" value="HLH"/>
    <property type="match status" value="2"/>
</dbReference>
<dbReference type="AlphaFoldDB" id="A0A7S4UEC4"/>
<dbReference type="GO" id="GO:0003677">
    <property type="term" value="F:DNA binding"/>
    <property type="evidence" value="ECO:0007669"/>
    <property type="project" value="UniProtKB-KW"/>
</dbReference>
<sequence length="435" mass="47619">MPINGYMSAAEVLIGCPPPKNGLAPWGLKTAQPNTPPIVPPKTQAVPTPIRTPSINIKPADPPVQSSELVASAAGALLGLQNDQSRMSHKQVEQHRRLKAKQFFDELRCLVPAARDPKNDRNKVLQLAIEYLKALKSGQGDWHSSQFRANEHAARDDGNGELMFEMDPENDKVKPADADDKSKSSELSETDKRLSHNEVEQRRRFQAKILYDELRSLIPNSSKYDKNTVLFYTIQTIKQLSGVSEESLAKMVQDLGNSETEIDEDQKPSGLAHDMHSDKSLPVSESPTDIASFAETLWGSGQRRGQKRSNAVIKEESESDCNLEELERGSDLSTVANLNTEKKRIRKLSEDSTSSLKGSLPTSRVASSSGKTESDDDGDCLNALSLLSECALQVQGSEPNTPVQGPRGGNWGEGSLLRSLPTLRLSASESKVLAR</sequence>
<feature type="region of interest" description="Disordered" evidence="6">
    <location>
        <begin position="25"/>
        <end position="50"/>
    </location>
</feature>
<dbReference type="InterPro" id="IPR036638">
    <property type="entry name" value="HLH_DNA-bd_sf"/>
</dbReference>
<keyword evidence="2" id="KW-0238">DNA-binding</keyword>
<dbReference type="PANTHER" id="PTHR10328:SF3">
    <property type="entry name" value="PROTEIN MAX"/>
    <property type="match status" value="1"/>
</dbReference>
<keyword evidence="5" id="KW-0539">Nucleus</keyword>
<accession>A0A7S4UEC4</accession>
<evidence type="ECO:0000256" key="4">
    <source>
        <dbReference type="ARBA" id="ARBA00023163"/>
    </source>
</evidence>
<proteinExistence type="predicted"/>
<evidence type="ECO:0000256" key="6">
    <source>
        <dbReference type="SAM" id="MobiDB-lite"/>
    </source>
</evidence>
<feature type="region of interest" description="Disordered" evidence="6">
    <location>
        <begin position="304"/>
        <end position="327"/>
    </location>
</feature>
<dbReference type="EMBL" id="HBKN01051353">
    <property type="protein sequence ID" value="CAE2342050.1"/>
    <property type="molecule type" value="Transcribed_RNA"/>
</dbReference>
<keyword evidence="4" id="KW-0804">Transcription</keyword>
<feature type="region of interest" description="Disordered" evidence="6">
    <location>
        <begin position="395"/>
        <end position="416"/>
    </location>
</feature>
<dbReference type="GO" id="GO:0045944">
    <property type="term" value="P:positive regulation of transcription by RNA polymerase II"/>
    <property type="evidence" value="ECO:0007669"/>
    <property type="project" value="TreeGrafter"/>
</dbReference>
<feature type="compositionally biased region" description="Basic and acidic residues" evidence="6">
    <location>
        <begin position="169"/>
        <end position="199"/>
    </location>
</feature>
<feature type="domain" description="BHLH" evidence="7">
    <location>
        <begin position="191"/>
        <end position="240"/>
    </location>
</feature>
<evidence type="ECO:0000256" key="3">
    <source>
        <dbReference type="ARBA" id="ARBA00023159"/>
    </source>
</evidence>
<feature type="compositionally biased region" description="Polar residues" evidence="6">
    <location>
        <begin position="351"/>
        <end position="371"/>
    </location>
</feature>
<feature type="region of interest" description="Disordered" evidence="6">
    <location>
        <begin position="346"/>
        <end position="378"/>
    </location>
</feature>
<dbReference type="InterPro" id="IPR011598">
    <property type="entry name" value="bHLH_dom"/>
</dbReference>
<dbReference type="GO" id="GO:0090575">
    <property type="term" value="C:RNA polymerase II transcription regulator complex"/>
    <property type="evidence" value="ECO:0007669"/>
    <property type="project" value="TreeGrafter"/>
</dbReference>
<dbReference type="GO" id="GO:0003700">
    <property type="term" value="F:DNA-binding transcription factor activity"/>
    <property type="evidence" value="ECO:0007669"/>
    <property type="project" value="TreeGrafter"/>
</dbReference>
<reference evidence="8" key="1">
    <citation type="submission" date="2021-01" db="EMBL/GenBank/DDBJ databases">
        <authorList>
            <person name="Corre E."/>
            <person name="Pelletier E."/>
            <person name="Niang G."/>
            <person name="Scheremetjew M."/>
            <person name="Finn R."/>
            <person name="Kale V."/>
            <person name="Holt S."/>
            <person name="Cochrane G."/>
            <person name="Meng A."/>
            <person name="Brown T."/>
            <person name="Cohen L."/>
        </authorList>
    </citation>
    <scope>NUCLEOTIDE SEQUENCE</scope>
    <source>
        <strain evidence="8">CCMP 2712</strain>
    </source>
</reference>
<dbReference type="SUPFAM" id="SSF47459">
    <property type="entry name" value="HLH, helix-loop-helix DNA-binding domain"/>
    <property type="match status" value="2"/>
</dbReference>
<dbReference type="Pfam" id="PF00010">
    <property type="entry name" value="HLH"/>
    <property type="match status" value="2"/>
</dbReference>
<evidence type="ECO:0000256" key="5">
    <source>
        <dbReference type="ARBA" id="ARBA00023242"/>
    </source>
</evidence>
<evidence type="ECO:0000313" key="8">
    <source>
        <dbReference type="EMBL" id="CAE2342050.1"/>
    </source>
</evidence>
<gene>
    <name evidence="8" type="ORF">GTHE00462_LOCUS40046</name>
</gene>
<feature type="domain" description="BHLH" evidence="7">
    <location>
        <begin position="84"/>
        <end position="135"/>
    </location>
</feature>
<keyword evidence="3" id="KW-0010">Activator</keyword>
<dbReference type="PANTHER" id="PTHR10328">
    <property type="entry name" value="PROTEIN MAX MYC-ASSOCIATED FACTOR X"/>
    <property type="match status" value="1"/>
</dbReference>
<keyword evidence="1" id="KW-0805">Transcription regulation</keyword>
<evidence type="ECO:0000259" key="7">
    <source>
        <dbReference type="PROSITE" id="PS50888"/>
    </source>
</evidence>
<feature type="region of interest" description="Disordered" evidence="6">
    <location>
        <begin position="159"/>
        <end position="199"/>
    </location>
</feature>